<reference evidence="9" key="2">
    <citation type="submission" date="2020-09" db="EMBL/GenBank/DDBJ databases">
        <authorList>
            <person name="Sun Q."/>
            <person name="Ohkuma M."/>
        </authorList>
    </citation>
    <scope>NUCLEOTIDE SEQUENCE</scope>
    <source>
        <strain evidence="9">JCM 4654</strain>
    </source>
</reference>
<organism evidence="9 10">
    <name type="scientific">Streptomyces naganishii JCM 4654</name>
    <dbReference type="NCBI Taxonomy" id="1306179"/>
    <lineage>
        <taxon>Bacteria</taxon>
        <taxon>Bacillati</taxon>
        <taxon>Actinomycetota</taxon>
        <taxon>Actinomycetes</taxon>
        <taxon>Kitasatosporales</taxon>
        <taxon>Streptomycetaceae</taxon>
        <taxon>Streptomyces</taxon>
    </lineage>
</organism>
<dbReference type="InterPro" id="IPR052914">
    <property type="entry name" value="Aldehyde_Oxdr_Iron-Sulfur"/>
</dbReference>
<dbReference type="PANTHER" id="PTHR45331">
    <property type="entry name" value="OXIDOREDUCTASE, IRON-SULPHUR BINDING SUBUNIT-RELATED-RELATED"/>
    <property type="match status" value="1"/>
</dbReference>
<dbReference type="SUPFAM" id="SSF47741">
    <property type="entry name" value="CO dehydrogenase ISP C-domain like"/>
    <property type="match status" value="1"/>
</dbReference>
<evidence type="ECO:0000256" key="6">
    <source>
        <dbReference type="ARBA" id="ARBA00060707"/>
    </source>
</evidence>
<dbReference type="GO" id="GO:0046872">
    <property type="term" value="F:metal ion binding"/>
    <property type="evidence" value="ECO:0007669"/>
    <property type="project" value="UniProtKB-KW"/>
</dbReference>
<dbReference type="GO" id="GO:0051537">
    <property type="term" value="F:2 iron, 2 sulfur cluster binding"/>
    <property type="evidence" value="ECO:0007669"/>
    <property type="project" value="UniProtKB-KW"/>
</dbReference>
<dbReference type="InterPro" id="IPR002888">
    <property type="entry name" value="2Fe-2S-bd"/>
</dbReference>
<gene>
    <name evidence="9" type="ORF">GCM10010508_20270</name>
</gene>
<evidence type="ECO:0000313" key="10">
    <source>
        <dbReference type="Proteomes" id="UP000608955"/>
    </source>
</evidence>
<dbReference type="InterPro" id="IPR006058">
    <property type="entry name" value="2Fe2S_fd_BS"/>
</dbReference>
<feature type="domain" description="2Fe-2S ferredoxin-type" evidence="8">
    <location>
        <begin position="34"/>
        <end position="110"/>
    </location>
</feature>
<dbReference type="Proteomes" id="UP000608955">
    <property type="component" value="Unassembled WGS sequence"/>
</dbReference>
<dbReference type="InterPro" id="IPR036884">
    <property type="entry name" value="2Fe-2S-bd_dom_sf"/>
</dbReference>
<proteinExistence type="predicted"/>
<keyword evidence="1" id="KW-0001">2Fe-2S</keyword>
<dbReference type="SUPFAM" id="SSF54292">
    <property type="entry name" value="2Fe-2S ferredoxin-like"/>
    <property type="match status" value="1"/>
</dbReference>
<feature type="compositionally biased region" description="Gly residues" evidence="7">
    <location>
        <begin position="12"/>
        <end position="26"/>
    </location>
</feature>
<comment type="pathway">
    <text evidence="6">Alkaloid degradation; nicotine degradation.</text>
</comment>
<dbReference type="PANTHER" id="PTHR45331:SF2">
    <property type="entry name" value="OXIDOREDUCTASE WITH IRON-SULFUR SUBUNIT"/>
    <property type="match status" value="1"/>
</dbReference>
<feature type="region of interest" description="Disordered" evidence="7">
    <location>
        <begin position="1"/>
        <end position="36"/>
    </location>
</feature>
<comment type="caution">
    <text evidence="9">The sequence shown here is derived from an EMBL/GenBank/DDBJ whole genome shotgun (WGS) entry which is preliminary data.</text>
</comment>
<accession>A0A919CUW3</accession>
<keyword evidence="5" id="KW-0411">Iron-sulfur</keyword>
<evidence type="ECO:0000256" key="3">
    <source>
        <dbReference type="ARBA" id="ARBA00023002"/>
    </source>
</evidence>
<evidence type="ECO:0000256" key="4">
    <source>
        <dbReference type="ARBA" id="ARBA00023004"/>
    </source>
</evidence>
<dbReference type="InterPro" id="IPR036010">
    <property type="entry name" value="2Fe-2S_ferredoxin-like_sf"/>
</dbReference>
<dbReference type="Gene3D" id="1.10.150.120">
    <property type="entry name" value="[2Fe-2S]-binding domain"/>
    <property type="match status" value="1"/>
</dbReference>
<dbReference type="CDD" id="cd00207">
    <property type="entry name" value="fer2"/>
    <property type="match status" value="1"/>
</dbReference>
<dbReference type="AlphaFoldDB" id="A0A919CUW3"/>
<keyword evidence="10" id="KW-1185">Reference proteome</keyword>
<evidence type="ECO:0000256" key="5">
    <source>
        <dbReference type="ARBA" id="ARBA00023014"/>
    </source>
</evidence>
<dbReference type="RefSeq" id="WP_229865174.1">
    <property type="nucleotide sequence ID" value="NZ_BMVF01000004.1"/>
</dbReference>
<keyword evidence="4" id="KW-0408">Iron</keyword>
<evidence type="ECO:0000259" key="8">
    <source>
        <dbReference type="PROSITE" id="PS51085"/>
    </source>
</evidence>
<dbReference type="EMBL" id="BMVF01000004">
    <property type="protein sequence ID" value="GHD87580.1"/>
    <property type="molecule type" value="Genomic_DNA"/>
</dbReference>
<keyword evidence="2" id="KW-0479">Metal-binding</keyword>
<dbReference type="GO" id="GO:0016903">
    <property type="term" value="F:oxidoreductase activity, acting on the aldehyde or oxo group of donors"/>
    <property type="evidence" value="ECO:0007669"/>
    <property type="project" value="TreeGrafter"/>
</dbReference>
<dbReference type="Pfam" id="PF01799">
    <property type="entry name" value="Fer2_2"/>
    <property type="match status" value="1"/>
</dbReference>
<dbReference type="InterPro" id="IPR001041">
    <property type="entry name" value="2Fe-2S_ferredoxin-type"/>
</dbReference>
<dbReference type="PROSITE" id="PS00197">
    <property type="entry name" value="2FE2S_FER_1"/>
    <property type="match status" value="1"/>
</dbReference>
<dbReference type="Gene3D" id="3.10.20.30">
    <property type="match status" value="1"/>
</dbReference>
<protein>
    <submittedName>
        <fullName evidence="9">Oxidoreductase</fullName>
    </submittedName>
</protein>
<dbReference type="InterPro" id="IPR012675">
    <property type="entry name" value="Beta-grasp_dom_sf"/>
</dbReference>
<evidence type="ECO:0000256" key="2">
    <source>
        <dbReference type="ARBA" id="ARBA00022723"/>
    </source>
</evidence>
<evidence type="ECO:0000313" key="9">
    <source>
        <dbReference type="EMBL" id="GHD87580.1"/>
    </source>
</evidence>
<evidence type="ECO:0000256" key="1">
    <source>
        <dbReference type="ARBA" id="ARBA00022714"/>
    </source>
</evidence>
<dbReference type="FunFam" id="3.10.20.30:FF:000020">
    <property type="entry name" value="Xanthine dehydrogenase iron-sulfur subunit"/>
    <property type="match status" value="1"/>
</dbReference>
<dbReference type="PROSITE" id="PS51085">
    <property type="entry name" value="2FE2S_FER_2"/>
    <property type="match status" value="1"/>
</dbReference>
<name>A0A919CUW3_9ACTN</name>
<keyword evidence="3" id="KW-0560">Oxidoreductase</keyword>
<sequence>MGSDMHDSTSGGPSGGGGGAPRGAGAGPPPEHRSATTLRVNGKPHTLLVDHRRVLLDVLREDLDLTGSKKGCDHGQCGACTVLVDGRRMNSCLLLAVSLDGSEITTIEGLAGDGEELHPLQRAFLDRDAFQCGYCTPGQICSAAGAMSEAAAGHPSHVTDPALPSGRPVPLDRAEIRERLSGNLCRCGAYPRIVEAVRDAAGQDAAGRTEGVIR</sequence>
<reference evidence="9" key="1">
    <citation type="journal article" date="2014" name="Int. J. Syst. Evol. Microbiol.">
        <title>Complete genome sequence of Corynebacterium casei LMG S-19264T (=DSM 44701T), isolated from a smear-ripened cheese.</title>
        <authorList>
            <consortium name="US DOE Joint Genome Institute (JGI-PGF)"/>
            <person name="Walter F."/>
            <person name="Albersmeier A."/>
            <person name="Kalinowski J."/>
            <person name="Ruckert C."/>
        </authorList>
    </citation>
    <scope>NUCLEOTIDE SEQUENCE</scope>
    <source>
        <strain evidence="9">JCM 4654</strain>
    </source>
</reference>
<evidence type="ECO:0000256" key="7">
    <source>
        <dbReference type="SAM" id="MobiDB-lite"/>
    </source>
</evidence>
<dbReference type="Pfam" id="PF00111">
    <property type="entry name" value="Fer2"/>
    <property type="match status" value="1"/>
</dbReference>